<dbReference type="GO" id="GO:0005198">
    <property type="term" value="F:structural molecule activity"/>
    <property type="evidence" value="ECO:0007669"/>
    <property type="project" value="UniProtKB-UniRule"/>
</dbReference>
<evidence type="ECO:0000313" key="7">
    <source>
        <dbReference type="EMBL" id="MBU3845158.1"/>
    </source>
</evidence>
<evidence type="ECO:0000256" key="3">
    <source>
        <dbReference type="ARBA" id="ARBA00023143"/>
    </source>
</evidence>
<comment type="function">
    <text evidence="4">Flagellin is the subunit protein which polymerizes to form the filaments of bacterial flagella.</text>
</comment>
<dbReference type="Gene3D" id="1.20.1330.10">
    <property type="entry name" value="f41 fragment of flagellin, N-terminal domain"/>
    <property type="match status" value="1"/>
</dbReference>
<dbReference type="EMBL" id="JAHLFE010000204">
    <property type="protein sequence ID" value="MBU3845158.1"/>
    <property type="molecule type" value="Genomic_DNA"/>
</dbReference>
<evidence type="ECO:0000256" key="2">
    <source>
        <dbReference type="ARBA" id="ARBA00022525"/>
    </source>
</evidence>
<organism evidence="7 8">
    <name type="scientific">Candidatus Anaerobiospirillum pullicola</name>
    <dbReference type="NCBI Taxonomy" id="2838451"/>
    <lineage>
        <taxon>Bacteria</taxon>
        <taxon>Pseudomonadati</taxon>
        <taxon>Pseudomonadota</taxon>
        <taxon>Gammaproteobacteria</taxon>
        <taxon>Aeromonadales</taxon>
        <taxon>Succinivibrionaceae</taxon>
        <taxon>Anaerobiospirillum</taxon>
    </lineage>
</organism>
<sequence length="311" mass="33420">MPLFINTNISSLYAQRAAQKASDKLDISYQRLSSGMRINSAKDDAAGIQVANNLTTQLNGLDQGNRNAQDAIAFAQTVEGALDEVTNMLQRLRTLAVQSATGTMTDSDRQGIQAEVDALTEEIERIANETTFGGADILNGNASIVRFQVGPDPSSIIEMDLTYAMDVDGLAGLAAKYAGAQSYELYTTSDGNAVMANYADIFSNRDSDDPGIDLSSPSAAQAVLAGIDDLITAVDRKRADLGAMQNRLEATVRNQENVEENVFSARATLRDTDWAEETATLTQQDIIQQATATILVQANQRPQIALSMLQS</sequence>
<reference evidence="7" key="2">
    <citation type="submission" date="2021-04" db="EMBL/GenBank/DDBJ databases">
        <authorList>
            <person name="Gilroy R."/>
        </authorList>
    </citation>
    <scope>NUCLEOTIDE SEQUENCE</scope>
    <source>
        <strain evidence="7">378</strain>
    </source>
</reference>
<protein>
    <recommendedName>
        <fullName evidence="4">Flagellin</fullName>
    </recommendedName>
</protein>
<accession>A0A948WZV2</accession>
<dbReference type="AlphaFoldDB" id="A0A948WZV2"/>
<dbReference type="InterPro" id="IPR046358">
    <property type="entry name" value="Flagellin_C"/>
</dbReference>
<evidence type="ECO:0000259" key="5">
    <source>
        <dbReference type="Pfam" id="PF00669"/>
    </source>
</evidence>
<evidence type="ECO:0000259" key="6">
    <source>
        <dbReference type="Pfam" id="PF00700"/>
    </source>
</evidence>
<dbReference type="PANTHER" id="PTHR42792">
    <property type="entry name" value="FLAGELLIN"/>
    <property type="match status" value="1"/>
</dbReference>
<keyword evidence="7" id="KW-0966">Cell projection</keyword>
<dbReference type="PRINTS" id="PR00207">
    <property type="entry name" value="FLAGELLIN"/>
</dbReference>
<dbReference type="GO" id="GO:0009288">
    <property type="term" value="C:bacterial-type flagellum"/>
    <property type="evidence" value="ECO:0007669"/>
    <property type="project" value="UniProtKB-SubCell"/>
</dbReference>
<evidence type="ECO:0000256" key="4">
    <source>
        <dbReference type="RuleBase" id="RU362073"/>
    </source>
</evidence>
<dbReference type="GO" id="GO:0005576">
    <property type="term" value="C:extracellular region"/>
    <property type="evidence" value="ECO:0007669"/>
    <property type="project" value="UniProtKB-SubCell"/>
</dbReference>
<comment type="caution">
    <text evidence="7">The sequence shown here is derived from an EMBL/GenBank/DDBJ whole genome shotgun (WGS) entry which is preliminary data.</text>
</comment>
<reference evidence="7" key="1">
    <citation type="journal article" date="2021" name="PeerJ">
        <title>Extensive microbial diversity within the chicken gut microbiome revealed by metagenomics and culture.</title>
        <authorList>
            <person name="Gilroy R."/>
            <person name="Ravi A."/>
            <person name="Getino M."/>
            <person name="Pursley I."/>
            <person name="Horton D.L."/>
            <person name="Alikhan N.F."/>
            <person name="Baker D."/>
            <person name="Gharbi K."/>
            <person name="Hall N."/>
            <person name="Watson M."/>
            <person name="Adriaenssens E.M."/>
            <person name="Foster-Nyarko E."/>
            <person name="Jarju S."/>
            <person name="Secka A."/>
            <person name="Antonio M."/>
            <person name="Oren A."/>
            <person name="Chaudhuri R.R."/>
            <person name="La Ragione R."/>
            <person name="Hildebrand F."/>
            <person name="Pallen M.J."/>
        </authorList>
    </citation>
    <scope>NUCLEOTIDE SEQUENCE</scope>
    <source>
        <strain evidence="7">378</strain>
    </source>
</reference>
<name>A0A948WZV2_9GAMM</name>
<dbReference type="Pfam" id="PF00700">
    <property type="entry name" value="Flagellin_C"/>
    <property type="match status" value="1"/>
</dbReference>
<keyword evidence="7" id="KW-0282">Flagellum</keyword>
<evidence type="ECO:0000256" key="1">
    <source>
        <dbReference type="ARBA" id="ARBA00005709"/>
    </source>
</evidence>
<proteinExistence type="inferred from homology"/>
<dbReference type="Gene3D" id="1.20.120.340">
    <property type="entry name" value="Flagellar protein FliS"/>
    <property type="match status" value="1"/>
</dbReference>
<evidence type="ECO:0000313" key="8">
    <source>
        <dbReference type="Proteomes" id="UP000733611"/>
    </source>
</evidence>
<comment type="subcellular location">
    <subcellularLocation>
        <location evidence="4">Secreted</location>
    </subcellularLocation>
    <subcellularLocation>
        <location evidence="4">Bacterial flagellum</location>
    </subcellularLocation>
</comment>
<dbReference type="SUPFAM" id="SSF64518">
    <property type="entry name" value="Phase 1 flagellin"/>
    <property type="match status" value="1"/>
</dbReference>
<comment type="similarity">
    <text evidence="1 4">Belongs to the bacterial flagellin family.</text>
</comment>
<dbReference type="Proteomes" id="UP000733611">
    <property type="component" value="Unassembled WGS sequence"/>
</dbReference>
<feature type="domain" description="Flagellin N-terminal" evidence="5">
    <location>
        <begin position="5"/>
        <end position="141"/>
    </location>
</feature>
<dbReference type="PANTHER" id="PTHR42792:SF2">
    <property type="entry name" value="FLAGELLIN"/>
    <property type="match status" value="1"/>
</dbReference>
<gene>
    <name evidence="7" type="ORF">H9847_09925</name>
</gene>
<feature type="domain" description="Flagellin C-terminal" evidence="6">
    <location>
        <begin position="225"/>
        <end position="309"/>
    </location>
</feature>
<dbReference type="InterPro" id="IPR001492">
    <property type="entry name" value="Flagellin"/>
</dbReference>
<keyword evidence="7" id="KW-0969">Cilium</keyword>
<keyword evidence="3 4" id="KW-0975">Bacterial flagellum</keyword>
<dbReference type="InterPro" id="IPR001029">
    <property type="entry name" value="Flagellin_N"/>
</dbReference>
<dbReference type="Pfam" id="PF00669">
    <property type="entry name" value="Flagellin_N"/>
    <property type="match status" value="1"/>
</dbReference>
<keyword evidence="2 4" id="KW-0964">Secreted</keyword>